<comment type="caution">
    <text evidence="1">The sequence shown here is derived from an EMBL/GenBank/DDBJ whole genome shotgun (WGS) entry which is preliminary data.</text>
</comment>
<reference evidence="1" key="1">
    <citation type="submission" date="2023-03" db="EMBL/GenBank/DDBJ databases">
        <title>Complete genome of Cladonia borealis.</title>
        <authorList>
            <person name="Park H."/>
        </authorList>
    </citation>
    <scope>NUCLEOTIDE SEQUENCE</scope>
    <source>
        <strain evidence="1">ANT050790</strain>
    </source>
</reference>
<evidence type="ECO:0000313" key="1">
    <source>
        <dbReference type="EMBL" id="KAK0510394.1"/>
    </source>
</evidence>
<dbReference type="Proteomes" id="UP001166286">
    <property type="component" value="Unassembled WGS sequence"/>
</dbReference>
<name>A0AA39QYN8_9LECA</name>
<accession>A0AA39QYN8</accession>
<organism evidence="1 2">
    <name type="scientific">Cladonia borealis</name>
    <dbReference type="NCBI Taxonomy" id="184061"/>
    <lineage>
        <taxon>Eukaryota</taxon>
        <taxon>Fungi</taxon>
        <taxon>Dikarya</taxon>
        <taxon>Ascomycota</taxon>
        <taxon>Pezizomycotina</taxon>
        <taxon>Lecanoromycetes</taxon>
        <taxon>OSLEUM clade</taxon>
        <taxon>Lecanoromycetidae</taxon>
        <taxon>Lecanorales</taxon>
        <taxon>Lecanorineae</taxon>
        <taxon>Cladoniaceae</taxon>
        <taxon>Cladonia</taxon>
    </lineage>
</organism>
<gene>
    <name evidence="1" type="ORF">JMJ35_006826</name>
</gene>
<protein>
    <submittedName>
        <fullName evidence="1">Uncharacterized protein</fullName>
    </submittedName>
</protein>
<keyword evidence="2" id="KW-1185">Reference proteome</keyword>
<dbReference type="EMBL" id="JAFEKC020000015">
    <property type="protein sequence ID" value="KAK0510394.1"/>
    <property type="molecule type" value="Genomic_DNA"/>
</dbReference>
<proteinExistence type="predicted"/>
<evidence type="ECO:0000313" key="2">
    <source>
        <dbReference type="Proteomes" id="UP001166286"/>
    </source>
</evidence>
<sequence length="393" mass="45034">MDIDRDGDSNIDQQQPTGEQRVMQHMTAIGQNMLEAIQQGTEAMMGRLNAAVEAGTASQNSRYDTHVSQNQGLIIAQLQAQIGGLTEDLRIREALRADSEERFRALEKRNREQEVYLQKHKAEVTRLKSIIVKSGMPQTGPTDDQLRADFCAIRDSILRLVRVYFQAQSMILNHSRRESPAMKDRQIKWLGGWAHQRPEIRNYRVQGAIFEIINECFFAKRFFDVSTKDAESLRYLEEEMEHCSRISKVDLLEWRRRTVTATNALKLPNDEAERVAKKILATMEPALTQSRHQPPRVKYEQLERDMVALCGKAFQLLLDIRESKAFLKVIIPQLGENLNEDEMELVAVEGKETSALPRVEWIVFGGLRKTTPYADGLEETILLEKSQVVGRIE</sequence>
<dbReference type="AlphaFoldDB" id="A0AA39QYN8"/>